<gene>
    <name evidence="2" type="ORF">BU204_13155</name>
</gene>
<proteinExistence type="predicted"/>
<dbReference type="Proteomes" id="UP000185596">
    <property type="component" value="Unassembled WGS sequence"/>
</dbReference>
<organism evidence="2 3">
    <name type="scientific">Actinophytocola xanthii</name>
    <dbReference type="NCBI Taxonomy" id="1912961"/>
    <lineage>
        <taxon>Bacteria</taxon>
        <taxon>Bacillati</taxon>
        <taxon>Actinomycetota</taxon>
        <taxon>Actinomycetes</taxon>
        <taxon>Pseudonocardiales</taxon>
        <taxon>Pseudonocardiaceae</taxon>
    </lineage>
</organism>
<dbReference type="AlphaFoldDB" id="A0A1Q8CRS5"/>
<dbReference type="RefSeq" id="WP_075125934.1">
    <property type="nucleotide sequence ID" value="NZ_MSIE01000021.1"/>
</dbReference>
<feature type="compositionally biased region" description="Pro residues" evidence="1">
    <location>
        <begin position="123"/>
        <end position="137"/>
    </location>
</feature>
<dbReference type="EMBL" id="MSIE01000021">
    <property type="protein sequence ID" value="OLF17043.1"/>
    <property type="molecule type" value="Genomic_DNA"/>
</dbReference>
<protein>
    <submittedName>
        <fullName evidence="2">Uncharacterized protein</fullName>
    </submittedName>
</protein>
<accession>A0A1Q8CRS5</accession>
<reference evidence="2 3" key="1">
    <citation type="submission" date="2016-12" db="EMBL/GenBank/DDBJ databases">
        <title>The draft genome sequence of Actinophytocola sp. 11-183.</title>
        <authorList>
            <person name="Wang W."/>
            <person name="Yuan L."/>
        </authorList>
    </citation>
    <scope>NUCLEOTIDE SEQUENCE [LARGE SCALE GENOMIC DNA]</scope>
    <source>
        <strain evidence="2 3">11-183</strain>
    </source>
</reference>
<name>A0A1Q8CRS5_9PSEU</name>
<keyword evidence="3" id="KW-1185">Reference proteome</keyword>
<sequence length="194" mass="21400">MTNVVSTAGPAPLDGEILRLSSLRDQLRLTAEDIDGMKVDTWNGLAEERWAERRGQLRDRCRLVADLCDDGVRALDRYRASLVGPAQPGSAGPAAEATGRTLAQINQELAELRPLFDTRPQPQEVPRPPVRRPPPPRVEATLGAPGNPTYSRELAEVTAELLGADFKELREHRASPDDDGVAYYNLRSARRREA</sequence>
<comment type="caution">
    <text evidence="2">The sequence shown here is derived from an EMBL/GenBank/DDBJ whole genome shotgun (WGS) entry which is preliminary data.</text>
</comment>
<feature type="region of interest" description="Disordered" evidence="1">
    <location>
        <begin position="114"/>
        <end position="152"/>
    </location>
</feature>
<dbReference type="STRING" id="1912961.BU204_13155"/>
<evidence type="ECO:0000313" key="2">
    <source>
        <dbReference type="EMBL" id="OLF17043.1"/>
    </source>
</evidence>
<evidence type="ECO:0000256" key="1">
    <source>
        <dbReference type="SAM" id="MobiDB-lite"/>
    </source>
</evidence>
<evidence type="ECO:0000313" key="3">
    <source>
        <dbReference type="Proteomes" id="UP000185596"/>
    </source>
</evidence>